<dbReference type="InterPro" id="IPR002528">
    <property type="entry name" value="MATE_fam"/>
</dbReference>
<keyword evidence="6" id="KW-0050">Antiport</keyword>
<evidence type="ECO:0000256" key="10">
    <source>
        <dbReference type="ARBA" id="ARBA00023065"/>
    </source>
</evidence>
<comment type="similarity">
    <text evidence="3">Belongs to the multi antimicrobial extrusion (MATE) (TC 2.A.66.1) family.</text>
</comment>
<evidence type="ECO:0000256" key="1">
    <source>
        <dbReference type="ARBA" id="ARBA00003408"/>
    </source>
</evidence>
<dbReference type="InterPro" id="IPR050222">
    <property type="entry name" value="MATE_MdtK"/>
</dbReference>
<keyword evidence="10" id="KW-0406">Ion transport</keyword>
<evidence type="ECO:0000256" key="4">
    <source>
        <dbReference type="ARBA" id="ARBA00020268"/>
    </source>
</evidence>
<dbReference type="AlphaFoldDB" id="A0A1U7NEJ7"/>
<evidence type="ECO:0000256" key="13">
    <source>
        <dbReference type="SAM" id="Phobius"/>
    </source>
</evidence>
<organism evidence="14 15">
    <name type="scientific">Ileibacterium valens</name>
    <dbReference type="NCBI Taxonomy" id="1862668"/>
    <lineage>
        <taxon>Bacteria</taxon>
        <taxon>Bacillati</taxon>
        <taxon>Bacillota</taxon>
        <taxon>Erysipelotrichia</taxon>
        <taxon>Erysipelotrichales</taxon>
        <taxon>Erysipelotrichaceae</taxon>
        <taxon>Ileibacterium</taxon>
    </lineage>
</organism>
<name>A0A1U7NEJ7_9FIRM</name>
<keyword evidence="5" id="KW-0813">Transport</keyword>
<dbReference type="GeneID" id="82203308"/>
<comment type="subcellular location">
    <subcellularLocation>
        <location evidence="2">Cell membrane</location>
        <topology evidence="2">Multi-pass membrane protein</topology>
    </subcellularLocation>
</comment>
<dbReference type="PANTHER" id="PTHR43298:SF2">
    <property type="entry name" value="FMN_FAD EXPORTER YEEO-RELATED"/>
    <property type="match status" value="1"/>
</dbReference>
<feature type="transmembrane region" description="Helical" evidence="13">
    <location>
        <begin position="89"/>
        <end position="111"/>
    </location>
</feature>
<evidence type="ECO:0000256" key="12">
    <source>
        <dbReference type="ARBA" id="ARBA00031636"/>
    </source>
</evidence>
<comment type="function">
    <text evidence="1">Multidrug efflux pump.</text>
</comment>
<dbReference type="Pfam" id="PF01554">
    <property type="entry name" value="MatE"/>
    <property type="match status" value="2"/>
</dbReference>
<sequence>MKMTRTFIRETASIAVPVALQSMLQTSFSLIDQMMVGQLGQSVIAGTGIAVKFSMIFNSLAVTGLSSAAAIMISQYFGQKNEEKASRSFWQNLSLGFVIGLVFTVLCHLFSNHICRLYSPDASVYPVGGDYLRIYSLSYPLIAVSSICAVWLRCSNRASYVTLSAVAGAIVNTFFNWLFIFKMPLFKGYEASGAALASVIAQAVMALINVILVQRHNDLRRPRPQMLSINNLFTGFKAFLLIVLPLMAGETLWAFAENIYSMVYGQLSTEGLAAMTITGPVQGAYFGILAGFGQAAAILVGRRLGESNESGAIQVSKWIQKLSFVFSCVLAIAVVVMAPLYVSIYQIDEMTRNLSIWLLVIFTGFSLVKVQNMVIGGGILRSGGKTTLTLIVDLIGTWFVGVPMAIITGSFMHLNILIVYSCVTFEEVVRYLISLFILKKKYWIRTIH</sequence>
<evidence type="ECO:0000256" key="2">
    <source>
        <dbReference type="ARBA" id="ARBA00004651"/>
    </source>
</evidence>
<accession>A0A1U7NEJ7</accession>
<keyword evidence="11 13" id="KW-0472">Membrane</keyword>
<dbReference type="OrthoDB" id="9780160at2"/>
<reference evidence="14 15" key="1">
    <citation type="submission" date="2016-11" db="EMBL/GenBank/DDBJ databases">
        <title>Description of two novel members of the family Erysipelotrichaceae: Ileibacterium lipovorans gen. nov., sp. nov. and Dubosiella newyorkensis, gen. nov., sp. nov.</title>
        <authorList>
            <person name="Cox L.M."/>
            <person name="Sohn J."/>
            <person name="Tyrrell K.L."/>
            <person name="Citron D.M."/>
            <person name="Lawson P.A."/>
            <person name="Patel N.B."/>
            <person name="Iizumi T."/>
            <person name="Perez-Perez G.I."/>
            <person name="Goldstein E.J."/>
            <person name="Blaser M.J."/>
        </authorList>
    </citation>
    <scope>NUCLEOTIDE SEQUENCE [LARGE SCALE GENOMIC DNA]</scope>
    <source>
        <strain evidence="14 15">NYU-BL-A3</strain>
    </source>
</reference>
<evidence type="ECO:0000256" key="3">
    <source>
        <dbReference type="ARBA" id="ARBA00010199"/>
    </source>
</evidence>
<dbReference type="GO" id="GO:0005886">
    <property type="term" value="C:plasma membrane"/>
    <property type="evidence" value="ECO:0007669"/>
    <property type="project" value="UniProtKB-SubCell"/>
</dbReference>
<dbReference type="Proteomes" id="UP000186341">
    <property type="component" value="Unassembled WGS sequence"/>
</dbReference>
<evidence type="ECO:0000256" key="8">
    <source>
        <dbReference type="ARBA" id="ARBA00022692"/>
    </source>
</evidence>
<proteinExistence type="inferred from homology"/>
<evidence type="ECO:0000256" key="5">
    <source>
        <dbReference type="ARBA" id="ARBA00022448"/>
    </source>
</evidence>
<keyword evidence="15" id="KW-1185">Reference proteome</keyword>
<feature type="transmembrane region" description="Helical" evidence="13">
    <location>
        <begin position="417"/>
        <end position="438"/>
    </location>
</feature>
<evidence type="ECO:0000256" key="9">
    <source>
        <dbReference type="ARBA" id="ARBA00022989"/>
    </source>
</evidence>
<dbReference type="GO" id="GO:0006811">
    <property type="term" value="P:monoatomic ion transport"/>
    <property type="evidence" value="ECO:0007669"/>
    <property type="project" value="UniProtKB-KW"/>
</dbReference>
<keyword evidence="9 13" id="KW-1133">Transmembrane helix</keyword>
<gene>
    <name evidence="14" type="ORF">BO222_09045</name>
</gene>
<feature type="transmembrane region" description="Helical" evidence="13">
    <location>
        <begin position="193"/>
        <end position="213"/>
    </location>
</feature>
<keyword evidence="8 13" id="KW-0812">Transmembrane</keyword>
<dbReference type="RefSeq" id="WP_075820375.1">
    <property type="nucleotide sequence ID" value="NZ_CAPNHH010000098.1"/>
</dbReference>
<dbReference type="GO" id="GO:0042910">
    <property type="term" value="F:xenobiotic transmembrane transporter activity"/>
    <property type="evidence" value="ECO:0007669"/>
    <property type="project" value="InterPro"/>
</dbReference>
<feature type="transmembrane region" description="Helical" evidence="13">
    <location>
        <begin position="354"/>
        <end position="375"/>
    </location>
</feature>
<protein>
    <recommendedName>
        <fullName evidence="4">Probable multidrug resistance protein NorM</fullName>
    </recommendedName>
    <alternativeName>
        <fullName evidence="12">Multidrug-efflux transporter</fullName>
    </alternativeName>
</protein>
<feature type="transmembrane region" description="Helical" evidence="13">
    <location>
        <begin position="234"/>
        <end position="256"/>
    </location>
</feature>
<evidence type="ECO:0000313" key="14">
    <source>
        <dbReference type="EMBL" id="OLU38079.1"/>
    </source>
</evidence>
<evidence type="ECO:0000256" key="7">
    <source>
        <dbReference type="ARBA" id="ARBA00022475"/>
    </source>
</evidence>
<dbReference type="PIRSF" id="PIRSF006603">
    <property type="entry name" value="DinF"/>
    <property type="match status" value="1"/>
</dbReference>
<dbReference type="GO" id="GO:0015297">
    <property type="term" value="F:antiporter activity"/>
    <property type="evidence" value="ECO:0007669"/>
    <property type="project" value="UniProtKB-KW"/>
</dbReference>
<feature type="transmembrane region" description="Helical" evidence="13">
    <location>
        <begin position="159"/>
        <end position="181"/>
    </location>
</feature>
<evidence type="ECO:0000256" key="6">
    <source>
        <dbReference type="ARBA" id="ARBA00022449"/>
    </source>
</evidence>
<feature type="transmembrane region" description="Helical" evidence="13">
    <location>
        <begin position="387"/>
        <end position="411"/>
    </location>
</feature>
<comment type="caution">
    <text evidence="14">The sequence shown here is derived from an EMBL/GenBank/DDBJ whole genome shotgun (WGS) entry which is preliminary data.</text>
</comment>
<dbReference type="InterPro" id="IPR048279">
    <property type="entry name" value="MdtK-like"/>
</dbReference>
<feature type="transmembrane region" description="Helical" evidence="13">
    <location>
        <begin position="53"/>
        <end position="77"/>
    </location>
</feature>
<evidence type="ECO:0000256" key="11">
    <source>
        <dbReference type="ARBA" id="ARBA00023136"/>
    </source>
</evidence>
<feature type="transmembrane region" description="Helical" evidence="13">
    <location>
        <begin position="131"/>
        <end position="152"/>
    </location>
</feature>
<keyword evidence="7" id="KW-1003">Cell membrane</keyword>
<dbReference type="NCBIfam" id="TIGR00797">
    <property type="entry name" value="matE"/>
    <property type="match status" value="1"/>
</dbReference>
<dbReference type="PANTHER" id="PTHR43298">
    <property type="entry name" value="MULTIDRUG RESISTANCE PROTEIN NORM-RELATED"/>
    <property type="match status" value="1"/>
</dbReference>
<dbReference type="EMBL" id="MPJW01000179">
    <property type="protein sequence ID" value="OLU38079.1"/>
    <property type="molecule type" value="Genomic_DNA"/>
</dbReference>
<evidence type="ECO:0000313" key="15">
    <source>
        <dbReference type="Proteomes" id="UP000186341"/>
    </source>
</evidence>
<feature type="transmembrane region" description="Helical" evidence="13">
    <location>
        <begin position="322"/>
        <end position="342"/>
    </location>
</feature>